<feature type="domain" description="Protein kinase" evidence="10">
    <location>
        <begin position="4"/>
        <end position="274"/>
    </location>
</feature>
<organism evidence="11">
    <name type="scientific">Cladocopium goreaui</name>
    <dbReference type="NCBI Taxonomy" id="2562237"/>
    <lineage>
        <taxon>Eukaryota</taxon>
        <taxon>Sar</taxon>
        <taxon>Alveolata</taxon>
        <taxon>Dinophyceae</taxon>
        <taxon>Suessiales</taxon>
        <taxon>Symbiodiniaceae</taxon>
        <taxon>Cladocopium</taxon>
    </lineage>
</organism>
<dbReference type="PANTHER" id="PTHR24056:SF538">
    <property type="entry name" value="SERINE_THREONINE-PROTEIN KINASE PRP4 HOMOLOG"/>
    <property type="match status" value="1"/>
</dbReference>
<gene>
    <name evidence="11" type="ORF">C1SCF055_LOCUS32707</name>
</gene>
<evidence type="ECO:0000256" key="5">
    <source>
        <dbReference type="ARBA" id="ARBA00039612"/>
    </source>
</evidence>
<protein>
    <recommendedName>
        <fullName evidence="5">Cyclin-dependent kinase 2 homolog</fullName>
    </recommendedName>
    <alternativeName>
        <fullName evidence="6">Cell division control protein 2 homolog</fullName>
    </alternativeName>
    <alternativeName>
        <fullName evidence="7">cdc2-related kinase 2</fullName>
    </alternativeName>
</protein>
<feature type="non-terminal residue" evidence="11">
    <location>
        <position position="274"/>
    </location>
</feature>
<dbReference type="Pfam" id="PF00069">
    <property type="entry name" value="Pkinase"/>
    <property type="match status" value="1"/>
</dbReference>
<dbReference type="Gene3D" id="1.10.510.10">
    <property type="entry name" value="Transferase(Phosphotransferase) domain 1"/>
    <property type="match status" value="1"/>
</dbReference>
<evidence type="ECO:0000256" key="4">
    <source>
        <dbReference type="ARBA" id="ARBA00038543"/>
    </source>
</evidence>
<dbReference type="Gene3D" id="3.30.200.20">
    <property type="entry name" value="Phosphorylase Kinase, domain 1"/>
    <property type="match status" value="1"/>
</dbReference>
<evidence type="ECO:0000256" key="8">
    <source>
        <dbReference type="PROSITE-ProRule" id="PRU10141"/>
    </source>
</evidence>
<feature type="binding site" evidence="8">
    <location>
        <position position="33"/>
    </location>
    <ligand>
        <name>ATP</name>
        <dbReference type="ChEBI" id="CHEBI:30616"/>
    </ligand>
</feature>
<dbReference type="Proteomes" id="UP001152797">
    <property type="component" value="Unassembled WGS sequence"/>
</dbReference>
<dbReference type="InterPro" id="IPR050108">
    <property type="entry name" value="CDK"/>
</dbReference>
<dbReference type="SUPFAM" id="SSF56112">
    <property type="entry name" value="Protein kinase-like (PK-like)"/>
    <property type="match status" value="1"/>
</dbReference>
<dbReference type="GO" id="GO:0005634">
    <property type="term" value="C:nucleus"/>
    <property type="evidence" value="ECO:0007669"/>
    <property type="project" value="TreeGrafter"/>
</dbReference>
<dbReference type="EMBL" id="CAMXCT020003977">
    <property type="protein sequence ID" value="CAL1160508.1"/>
    <property type="molecule type" value="Genomic_DNA"/>
</dbReference>
<dbReference type="PROSITE" id="PS50011">
    <property type="entry name" value="PROTEIN_KINASE_DOM"/>
    <property type="match status" value="1"/>
</dbReference>
<dbReference type="AlphaFoldDB" id="A0A9P1DC42"/>
<reference evidence="12 13" key="2">
    <citation type="submission" date="2024-05" db="EMBL/GenBank/DDBJ databases">
        <authorList>
            <person name="Chen Y."/>
            <person name="Shah S."/>
            <person name="Dougan E. K."/>
            <person name="Thang M."/>
            <person name="Chan C."/>
        </authorList>
    </citation>
    <scope>NUCLEOTIDE SEQUENCE [LARGE SCALE GENOMIC DNA]</scope>
</reference>
<evidence type="ECO:0000313" key="12">
    <source>
        <dbReference type="EMBL" id="CAL4794445.1"/>
    </source>
</evidence>
<dbReference type="PROSITE" id="PS00108">
    <property type="entry name" value="PROTEIN_KINASE_ST"/>
    <property type="match status" value="1"/>
</dbReference>
<evidence type="ECO:0000256" key="2">
    <source>
        <dbReference type="ARBA" id="ARBA00022741"/>
    </source>
</evidence>
<comment type="similarity">
    <text evidence="1">Belongs to the protein kinase superfamily. CMGC Ser/Thr protein kinase family. CDC2/CDKX subfamily.</text>
</comment>
<comment type="caution">
    <text evidence="11">The sequence shown here is derived from an EMBL/GenBank/DDBJ whole genome shotgun (WGS) entry which is preliminary data.</text>
</comment>
<keyword evidence="9" id="KW-0808">Transferase</keyword>
<proteinExistence type="inferred from homology"/>
<reference evidence="11" key="1">
    <citation type="submission" date="2022-10" db="EMBL/GenBank/DDBJ databases">
        <authorList>
            <person name="Chen Y."/>
            <person name="Dougan E. K."/>
            <person name="Chan C."/>
            <person name="Rhodes N."/>
            <person name="Thang M."/>
        </authorList>
    </citation>
    <scope>NUCLEOTIDE SEQUENCE</scope>
</reference>
<dbReference type="EMBL" id="CAMXCT010003977">
    <property type="protein sequence ID" value="CAI4007133.1"/>
    <property type="molecule type" value="Genomic_DNA"/>
</dbReference>
<evidence type="ECO:0000256" key="9">
    <source>
        <dbReference type="RuleBase" id="RU000304"/>
    </source>
</evidence>
<keyword evidence="3 8" id="KW-0067">ATP-binding</keyword>
<evidence type="ECO:0000313" key="11">
    <source>
        <dbReference type="EMBL" id="CAI4007133.1"/>
    </source>
</evidence>
<dbReference type="InterPro" id="IPR011009">
    <property type="entry name" value="Kinase-like_dom_sf"/>
</dbReference>
<dbReference type="OrthoDB" id="436752at2759"/>
<keyword evidence="2 8" id="KW-0547">Nucleotide-binding</keyword>
<evidence type="ECO:0000313" key="13">
    <source>
        <dbReference type="Proteomes" id="UP001152797"/>
    </source>
</evidence>
<dbReference type="InterPro" id="IPR017441">
    <property type="entry name" value="Protein_kinase_ATP_BS"/>
</dbReference>
<dbReference type="SMART" id="SM00220">
    <property type="entry name" value="S_TKc"/>
    <property type="match status" value="1"/>
</dbReference>
<dbReference type="InterPro" id="IPR000719">
    <property type="entry name" value="Prot_kinase_dom"/>
</dbReference>
<evidence type="ECO:0000256" key="1">
    <source>
        <dbReference type="ARBA" id="ARBA00006485"/>
    </source>
</evidence>
<dbReference type="InterPro" id="IPR008271">
    <property type="entry name" value="Ser/Thr_kinase_AS"/>
</dbReference>
<keyword evidence="9" id="KW-0418">Kinase</keyword>
<sequence>MEKYSFVQRLGQGSFAVVWKARRKSDGRLVAAKQLKTSPESWEACKQLPEVRAAAQVADRRHLVQLLEAVRHGGELFLIFEYIEGSLHHCIATATRRLEESQVRWAARRLMMALAAVHAANLVHCDVKPENILVGGMEGSRGPTMKLCDFGQSGPPGEIASYIGTRWYRAPELFLGSRGDQSVDLWSAGCTLAELILRRPLVPGSDTRDMLFRISGELGVPEESWPLASQVVEVSGRAHAEAGAWDALREQGASEASIELLGGLLRYDSTKRLR</sequence>
<keyword evidence="9" id="KW-0723">Serine/threonine-protein kinase</keyword>
<keyword evidence="13" id="KW-1185">Reference proteome</keyword>
<comment type="subunit">
    <text evidence="4">May form a complex composed of at least the catalytic subunit CRK2 and a cyclin.</text>
</comment>
<evidence type="ECO:0000256" key="7">
    <source>
        <dbReference type="ARBA" id="ARBA00042858"/>
    </source>
</evidence>
<dbReference type="PROSITE" id="PS00107">
    <property type="entry name" value="PROTEIN_KINASE_ATP"/>
    <property type="match status" value="1"/>
</dbReference>
<name>A0A9P1DC42_9DINO</name>
<dbReference type="PANTHER" id="PTHR24056">
    <property type="entry name" value="CELL DIVISION PROTEIN KINASE"/>
    <property type="match status" value="1"/>
</dbReference>
<accession>A0A9P1DC42</accession>
<evidence type="ECO:0000259" key="10">
    <source>
        <dbReference type="PROSITE" id="PS50011"/>
    </source>
</evidence>
<dbReference type="GO" id="GO:0004674">
    <property type="term" value="F:protein serine/threonine kinase activity"/>
    <property type="evidence" value="ECO:0007669"/>
    <property type="project" value="UniProtKB-KW"/>
</dbReference>
<evidence type="ECO:0000256" key="6">
    <source>
        <dbReference type="ARBA" id="ARBA00041902"/>
    </source>
</evidence>
<dbReference type="EMBL" id="CAMXCT030003977">
    <property type="protein sequence ID" value="CAL4794445.1"/>
    <property type="molecule type" value="Genomic_DNA"/>
</dbReference>
<dbReference type="GO" id="GO:0005524">
    <property type="term" value="F:ATP binding"/>
    <property type="evidence" value="ECO:0007669"/>
    <property type="project" value="UniProtKB-UniRule"/>
</dbReference>
<evidence type="ECO:0000256" key="3">
    <source>
        <dbReference type="ARBA" id="ARBA00022840"/>
    </source>
</evidence>